<comment type="caution">
    <text evidence="2">The sequence shown here is derived from an EMBL/GenBank/DDBJ whole genome shotgun (WGS) entry which is preliminary data.</text>
</comment>
<dbReference type="Gene3D" id="1.10.599.10">
    <property type="entry name" value="Aldehyde Ferredoxin Oxidoreductase Protein, subunit A, domain 3"/>
    <property type="match status" value="1"/>
</dbReference>
<dbReference type="GO" id="GO:0016625">
    <property type="term" value="F:oxidoreductase activity, acting on the aldehyde or oxo group of donors, iron-sulfur protein as acceptor"/>
    <property type="evidence" value="ECO:0007669"/>
    <property type="project" value="InterPro"/>
</dbReference>
<feature type="domain" description="Aldehyde ferredoxin oxidoreductase C-terminal" evidence="1">
    <location>
        <begin position="4"/>
        <end position="181"/>
    </location>
</feature>
<sequence length="190" mass="21192">FEPSMASIYKLDATPGRHTQAAQYCLPPDLPELLPGIDFSFSFGNKRDIYTGRAKAQKALAALDHCVNALGMCLFGFLSTTADFMPACYSAVTGWDVDINELLDAGERIGTVRLVFTLREGINPLKRNFPDIALGKPPLKGGPTKGISVDLDTMTKEFCKEMDWDPETCRPAKKRMEELDLEWLIEDVWK</sequence>
<dbReference type="InterPro" id="IPR036021">
    <property type="entry name" value="Tungsten_al_ferr_oxy-like_C"/>
</dbReference>
<dbReference type="PANTHER" id="PTHR30038">
    <property type="entry name" value="ALDEHYDE FERREDOXIN OXIDOREDUCTASE"/>
    <property type="match status" value="1"/>
</dbReference>
<organism evidence="2">
    <name type="scientific">marine sediment metagenome</name>
    <dbReference type="NCBI Taxonomy" id="412755"/>
    <lineage>
        <taxon>unclassified sequences</taxon>
        <taxon>metagenomes</taxon>
        <taxon>ecological metagenomes</taxon>
    </lineage>
</organism>
<reference evidence="2" key="1">
    <citation type="journal article" date="2015" name="Nature">
        <title>Complex archaea that bridge the gap between prokaryotes and eukaryotes.</title>
        <authorList>
            <person name="Spang A."/>
            <person name="Saw J.H."/>
            <person name="Jorgensen S.L."/>
            <person name="Zaremba-Niedzwiedzka K."/>
            <person name="Martijn J."/>
            <person name="Lind A.E."/>
            <person name="van Eijk R."/>
            <person name="Schleper C."/>
            <person name="Guy L."/>
            <person name="Ettema T.J."/>
        </authorList>
    </citation>
    <scope>NUCLEOTIDE SEQUENCE</scope>
</reference>
<dbReference type="InterPro" id="IPR051919">
    <property type="entry name" value="W-dependent_AOR"/>
</dbReference>
<accession>A0A0F9ATT0</accession>
<dbReference type="PANTHER" id="PTHR30038:SF0">
    <property type="entry name" value="TUNGSTEN-CONTAINING ALDEHYDE FERREDOXIN OXIDOREDUCTASE"/>
    <property type="match status" value="1"/>
</dbReference>
<dbReference type="SUPFAM" id="SSF48310">
    <property type="entry name" value="Aldehyde ferredoxin oxidoreductase, C-terminal domains"/>
    <property type="match status" value="1"/>
</dbReference>
<evidence type="ECO:0000313" key="2">
    <source>
        <dbReference type="EMBL" id="KKL05042.1"/>
    </source>
</evidence>
<dbReference type="Pfam" id="PF01314">
    <property type="entry name" value="AFOR_C"/>
    <property type="match status" value="1"/>
</dbReference>
<dbReference type="InterPro" id="IPR001203">
    <property type="entry name" value="OxRdtase_Ald_Fedxn_C"/>
</dbReference>
<dbReference type="GO" id="GO:0051536">
    <property type="term" value="F:iron-sulfur cluster binding"/>
    <property type="evidence" value="ECO:0007669"/>
    <property type="project" value="InterPro"/>
</dbReference>
<proteinExistence type="predicted"/>
<protein>
    <recommendedName>
        <fullName evidence="1">Aldehyde ferredoxin oxidoreductase C-terminal domain-containing protein</fullName>
    </recommendedName>
</protein>
<gene>
    <name evidence="2" type="ORF">LCGC14_2610030</name>
</gene>
<dbReference type="InterPro" id="IPR013985">
    <property type="entry name" value="Ald_Fedxn_OxRdtase_dom3"/>
</dbReference>
<feature type="non-terminal residue" evidence="2">
    <location>
        <position position="1"/>
    </location>
</feature>
<evidence type="ECO:0000259" key="1">
    <source>
        <dbReference type="Pfam" id="PF01314"/>
    </source>
</evidence>
<dbReference type="GO" id="GO:0009055">
    <property type="term" value="F:electron transfer activity"/>
    <property type="evidence" value="ECO:0007669"/>
    <property type="project" value="InterPro"/>
</dbReference>
<name>A0A0F9ATT0_9ZZZZ</name>
<dbReference type="AlphaFoldDB" id="A0A0F9ATT0"/>
<dbReference type="EMBL" id="LAZR01044283">
    <property type="protein sequence ID" value="KKL05042.1"/>
    <property type="molecule type" value="Genomic_DNA"/>
</dbReference>